<protein>
    <submittedName>
        <fullName evidence="3">Uncharacterized protein</fullName>
    </submittedName>
</protein>
<proteinExistence type="predicted"/>
<accession>A0ABY5ZRF6</accession>
<dbReference type="RefSeq" id="WP_260749576.1">
    <property type="nucleotide sequence ID" value="NZ_CP092109.1"/>
</dbReference>
<dbReference type="Proteomes" id="UP001060414">
    <property type="component" value="Chromosome"/>
</dbReference>
<feature type="compositionally biased region" description="Basic and acidic residues" evidence="2">
    <location>
        <begin position="1"/>
        <end position="10"/>
    </location>
</feature>
<feature type="coiled-coil region" evidence="1">
    <location>
        <begin position="144"/>
        <end position="171"/>
    </location>
</feature>
<evidence type="ECO:0000256" key="2">
    <source>
        <dbReference type="SAM" id="MobiDB-lite"/>
    </source>
</evidence>
<keyword evidence="4" id="KW-1185">Reference proteome</keyword>
<sequence>MSDETRKPTHDEEEAQIVEPSQEALREQGQETEEARLEPVEEPTTETTEEPAQEKAEEQTEASDQYKSEEHEPFKDKTEKFWDVTRKTLSLATFKAGQYRRIVQKKIDLASLHKKISAAHGDLGRIIDEAHEAGVGGILEREDVKSLLERLDEYKQNAAVLEHEIEMIKAEEPEEKHPPENS</sequence>
<name>A0ABY5ZRF6_9BACT</name>
<gene>
    <name evidence="3" type="ORF">L9S41_07390</name>
</gene>
<feature type="region of interest" description="Disordered" evidence="2">
    <location>
        <begin position="1"/>
        <end position="79"/>
    </location>
</feature>
<feature type="compositionally biased region" description="Basic and acidic residues" evidence="2">
    <location>
        <begin position="24"/>
        <end position="39"/>
    </location>
</feature>
<evidence type="ECO:0000256" key="1">
    <source>
        <dbReference type="SAM" id="Coils"/>
    </source>
</evidence>
<reference evidence="3" key="1">
    <citation type="journal article" date="2022" name="Environ. Microbiol.">
        <title>Geoalkalibacter halelectricus SAP #1 sp. nov. possessing extracellular electron transfer and mineral#reducing capabilities from a haloalkaline environment.</title>
        <authorList>
            <person name="Yadav S."/>
            <person name="Singh R."/>
            <person name="Sundharam S.S."/>
            <person name="Chaudhary S."/>
            <person name="Krishnamurthi S."/>
            <person name="Patil S.A."/>
        </authorList>
    </citation>
    <scope>NUCLEOTIDE SEQUENCE</scope>
    <source>
        <strain evidence="3">SAP-1</strain>
    </source>
</reference>
<evidence type="ECO:0000313" key="3">
    <source>
        <dbReference type="EMBL" id="UWZ81203.1"/>
    </source>
</evidence>
<keyword evidence="1" id="KW-0175">Coiled coil</keyword>
<organism evidence="3 4">
    <name type="scientific">Geoalkalibacter halelectricus</name>
    <dbReference type="NCBI Taxonomy" id="2847045"/>
    <lineage>
        <taxon>Bacteria</taxon>
        <taxon>Pseudomonadati</taxon>
        <taxon>Thermodesulfobacteriota</taxon>
        <taxon>Desulfuromonadia</taxon>
        <taxon>Desulfuromonadales</taxon>
        <taxon>Geoalkalibacteraceae</taxon>
        <taxon>Geoalkalibacter</taxon>
    </lineage>
</organism>
<feature type="compositionally biased region" description="Acidic residues" evidence="2">
    <location>
        <begin position="40"/>
        <end position="51"/>
    </location>
</feature>
<evidence type="ECO:0000313" key="4">
    <source>
        <dbReference type="Proteomes" id="UP001060414"/>
    </source>
</evidence>
<dbReference type="EMBL" id="CP092109">
    <property type="protein sequence ID" value="UWZ81203.1"/>
    <property type="molecule type" value="Genomic_DNA"/>
</dbReference>
<feature type="compositionally biased region" description="Basic and acidic residues" evidence="2">
    <location>
        <begin position="52"/>
        <end position="79"/>
    </location>
</feature>